<dbReference type="EMBL" id="FPAA01000003">
    <property type="protein sequence ID" value="SFS50466.1"/>
    <property type="molecule type" value="Genomic_DNA"/>
</dbReference>
<evidence type="ECO:0000256" key="1">
    <source>
        <dbReference type="SAM" id="SignalP"/>
    </source>
</evidence>
<keyword evidence="1" id="KW-0732">Signal</keyword>
<protein>
    <submittedName>
        <fullName evidence="2">Uncharacterized protein</fullName>
    </submittedName>
</protein>
<evidence type="ECO:0000313" key="3">
    <source>
        <dbReference type="Proteomes" id="UP000198660"/>
    </source>
</evidence>
<evidence type="ECO:0000313" key="2">
    <source>
        <dbReference type="EMBL" id="SFS50466.1"/>
    </source>
</evidence>
<dbReference type="Proteomes" id="UP000198660">
    <property type="component" value="Unassembled WGS sequence"/>
</dbReference>
<accession>A0A1I6QDC1</accession>
<gene>
    <name evidence="2" type="ORF">SAMN05444972_10376</name>
</gene>
<feature type="signal peptide" evidence="1">
    <location>
        <begin position="1"/>
        <end position="34"/>
    </location>
</feature>
<proteinExistence type="predicted"/>
<keyword evidence="3" id="KW-1185">Reference proteome</keyword>
<dbReference type="RefSeq" id="WP_091834688.1">
    <property type="nucleotide sequence ID" value="NZ_FPAA01000003.1"/>
</dbReference>
<organism evidence="2 3">
    <name type="scientific">Marininema halotolerans</name>
    <dbReference type="NCBI Taxonomy" id="1155944"/>
    <lineage>
        <taxon>Bacteria</taxon>
        <taxon>Bacillati</taxon>
        <taxon>Bacillota</taxon>
        <taxon>Bacilli</taxon>
        <taxon>Bacillales</taxon>
        <taxon>Thermoactinomycetaceae</taxon>
        <taxon>Marininema</taxon>
    </lineage>
</organism>
<sequence>MQFSLKTKSIFKKIAISSMCLVAVVAFNPSSTFASGWSYHLKGVEHWGSSSCQTKYPKINFTVKQSKGSTVTHIEKLSNGEWKWIGDSRKLAGKGTIKLTVKRSSSKTKYRVMIYNKFLTSIGTVKCSGSK</sequence>
<feature type="chain" id="PRO_5009303926" evidence="1">
    <location>
        <begin position="35"/>
        <end position="131"/>
    </location>
</feature>
<dbReference type="AlphaFoldDB" id="A0A1I6QDC1"/>
<name>A0A1I6QDC1_9BACL</name>
<dbReference type="OrthoDB" id="9954081at2"/>
<reference evidence="3" key="1">
    <citation type="submission" date="2016-10" db="EMBL/GenBank/DDBJ databases">
        <authorList>
            <person name="Varghese N."/>
            <person name="Submissions S."/>
        </authorList>
    </citation>
    <scope>NUCLEOTIDE SEQUENCE [LARGE SCALE GENOMIC DNA]</scope>
    <source>
        <strain evidence="3">DSM 45789</strain>
    </source>
</reference>